<feature type="transmembrane region" description="Helical" evidence="2">
    <location>
        <begin position="103"/>
        <end position="120"/>
    </location>
</feature>
<keyword evidence="2" id="KW-0472">Membrane</keyword>
<protein>
    <recommendedName>
        <fullName evidence="5">Tellurium resistance protein TerC</fullName>
    </recommendedName>
</protein>
<evidence type="ECO:0008006" key="5">
    <source>
        <dbReference type="Google" id="ProtNLM"/>
    </source>
</evidence>
<dbReference type="Proteomes" id="UP000076947">
    <property type="component" value="Unassembled WGS sequence"/>
</dbReference>
<sequence length="161" mass="17283">MDNYDRRQGPVDYNRSYTPPRVPQEASPASLRWAYWALVAAAVVMLCAGLFGIFENGPEAGMGEPGAVKFNRYLIAGVNIVGAIIFSVISPQLAQGSKLGRRIITVTAAIVLFIIVAGFLIGVSGFFLVIIPVLIAIALLLMFRPAANDFIAKKAGSPTWD</sequence>
<evidence type="ECO:0000256" key="2">
    <source>
        <dbReference type="SAM" id="Phobius"/>
    </source>
</evidence>
<dbReference type="AlphaFoldDB" id="A0A177ICN6"/>
<evidence type="ECO:0000256" key="1">
    <source>
        <dbReference type="SAM" id="MobiDB-lite"/>
    </source>
</evidence>
<reference evidence="4" key="1">
    <citation type="submission" date="2016-02" db="EMBL/GenBank/DDBJ databases">
        <authorList>
            <person name="Kaur G."/>
            <person name="Nair G.R."/>
            <person name="Mayilraj S."/>
        </authorList>
    </citation>
    <scope>NUCLEOTIDE SEQUENCE [LARGE SCALE GENOMIC DNA]</scope>
    <source>
        <strain evidence="4">GA-15</strain>
    </source>
</reference>
<accession>A0A177ICN6</accession>
<keyword evidence="2" id="KW-0812">Transmembrane</keyword>
<evidence type="ECO:0000313" key="3">
    <source>
        <dbReference type="EMBL" id="OAH26587.1"/>
    </source>
</evidence>
<feature type="transmembrane region" description="Helical" evidence="2">
    <location>
        <begin position="126"/>
        <end position="143"/>
    </location>
</feature>
<gene>
    <name evidence="3" type="ORF">AYJ05_03835</name>
</gene>
<dbReference type="OrthoDB" id="4428098at2"/>
<dbReference type="EMBL" id="LSTQ01000023">
    <property type="protein sequence ID" value="OAH26587.1"/>
    <property type="molecule type" value="Genomic_DNA"/>
</dbReference>
<keyword evidence="4" id="KW-1185">Reference proteome</keyword>
<dbReference type="RefSeq" id="WP_066840067.1">
    <property type="nucleotide sequence ID" value="NZ_LSTQ01000023.1"/>
</dbReference>
<feature type="transmembrane region" description="Helical" evidence="2">
    <location>
        <begin position="73"/>
        <end position="91"/>
    </location>
</feature>
<keyword evidence="2" id="KW-1133">Transmembrane helix</keyword>
<organism evidence="3 4">
    <name type="scientific">Corynebacterium stationis</name>
    <dbReference type="NCBI Taxonomy" id="1705"/>
    <lineage>
        <taxon>Bacteria</taxon>
        <taxon>Bacillati</taxon>
        <taxon>Actinomycetota</taxon>
        <taxon>Actinomycetes</taxon>
        <taxon>Mycobacteriales</taxon>
        <taxon>Corynebacteriaceae</taxon>
        <taxon>Corynebacterium</taxon>
    </lineage>
</organism>
<proteinExistence type="predicted"/>
<feature type="region of interest" description="Disordered" evidence="1">
    <location>
        <begin position="1"/>
        <end position="24"/>
    </location>
</feature>
<feature type="transmembrane region" description="Helical" evidence="2">
    <location>
        <begin position="33"/>
        <end position="53"/>
    </location>
</feature>
<name>A0A177ICN6_9CORY</name>
<comment type="caution">
    <text evidence="3">The sequence shown here is derived from an EMBL/GenBank/DDBJ whole genome shotgun (WGS) entry which is preliminary data.</text>
</comment>
<evidence type="ECO:0000313" key="4">
    <source>
        <dbReference type="Proteomes" id="UP000076947"/>
    </source>
</evidence>
<dbReference type="STRING" id="1705.CA21670_01315"/>